<sequence>MVDIITAILIGFCFAVLVGAFTFLGYKKSENDTKIRIQEVQYGIPKENKKTDFNNGYTPMWTERRWYPTTTDRVDNNDSVTKMKNIVTNTSNKVCDLDPTTVFPKVEESKNYKAEPNESIA</sequence>
<accession>A0A8S5SW47</accession>
<evidence type="ECO:0000313" key="2">
    <source>
        <dbReference type="EMBL" id="DAF55316.1"/>
    </source>
</evidence>
<protein>
    <submittedName>
        <fullName evidence="2">Uncharacterized protein</fullName>
    </submittedName>
</protein>
<keyword evidence="1" id="KW-0812">Transmembrane</keyword>
<feature type="transmembrane region" description="Helical" evidence="1">
    <location>
        <begin position="6"/>
        <end position="26"/>
    </location>
</feature>
<reference evidence="2" key="1">
    <citation type="journal article" date="2021" name="Proc. Natl. Acad. Sci. U.S.A.">
        <title>A Catalog of Tens of Thousands of Viruses from Human Metagenomes Reveals Hidden Associations with Chronic Diseases.</title>
        <authorList>
            <person name="Tisza M.J."/>
            <person name="Buck C.B."/>
        </authorList>
    </citation>
    <scope>NUCLEOTIDE SEQUENCE</scope>
    <source>
        <strain evidence="2">CtZHD14</strain>
    </source>
</reference>
<keyword evidence="1" id="KW-0472">Membrane</keyword>
<keyword evidence="1" id="KW-1133">Transmembrane helix</keyword>
<organism evidence="2">
    <name type="scientific">Siphoviridae sp. ctZHD14</name>
    <dbReference type="NCBI Taxonomy" id="2827891"/>
    <lineage>
        <taxon>Viruses</taxon>
        <taxon>Duplodnaviria</taxon>
        <taxon>Heunggongvirae</taxon>
        <taxon>Uroviricota</taxon>
        <taxon>Caudoviricetes</taxon>
    </lineage>
</organism>
<evidence type="ECO:0000256" key="1">
    <source>
        <dbReference type="SAM" id="Phobius"/>
    </source>
</evidence>
<dbReference type="EMBL" id="BK032687">
    <property type="protein sequence ID" value="DAF55316.1"/>
    <property type="molecule type" value="Genomic_DNA"/>
</dbReference>
<name>A0A8S5SW47_9CAUD</name>
<proteinExistence type="predicted"/>